<name>W0DGG0_9GAMM</name>
<comment type="similarity">
    <text evidence="1">Belongs to the short-chain dehydrogenases/reductases (SDR) family.</text>
</comment>
<evidence type="ECO:0000313" key="4">
    <source>
        <dbReference type="Proteomes" id="UP000005289"/>
    </source>
</evidence>
<dbReference type="AlphaFoldDB" id="W0DGG0"/>
<dbReference type="GO" id="GO:0016020">
    <property type="term" value="C:membrane"/>
    <property type="evidence" value="ECO:0007669"/>
    <property type="project" value="TreeGrafter"/>
</dbReference>
<reference evidence="3 4" key="1">
    <citation type="submission" date="2013-12" db="EMBL/GenBank/DDBJ databases">
        <authorList>
            <consortium name="DOE Joint Genome Institute"/>
            <person name="Muyzer G."/>
            <person name="Huntemann M."/>
            <person name="Han J."/>
            <person name="Chen A."/>
            <person name="Kyrpides N."/>
            <person name="Mavromatis K."/>
            <person name="Markowitz V."/>
            <person name="Palaniappan K."/>
            <person name="Ivanova N."/>
            <person name="Schaumberg A."/>
            <person name="Pati A."/>
            <person name="Liolios K."/>
            <person name="Nordberg H.P."/>
            <person name="Cantor M.N."/>
            <person name="Hua S.X."/>
            <person name="Woyke T."/>
        </authorList>
    </citation>
    <scope>NUCLEOTIDE SEQUENCE [LARGE SCALE GENOMIC DNA]</scope>
    <source>
        <strain evidence="3 4">ARh 1</strain>
    </source>
</reference>
<dbReference type="Pfam" id="PF00106">
    <property type="entry name" value="adh_short"/>
    <property type="match status" value="1"/>
</dbReference>
<evidence type="ECO:0000313" key="3">
    <source>
        <dbReference type="EMBL" id="AHE97709.1"/>
    </source>
</evidence>
<dbReference type="RefSeq" id="WP_006748856.1">
    <property type="nucleotide sequence ID" value="NZ_CP007029.1"/>
</dbReference>
<keyword evidence="2" id="KW-0560">Oxidoreductase</keyword>
<gene>
    <name evidence="3" type="ORF">THITH_04920</name>
</gene>
<protein>
    <submittedName>
        <fullName evidence="3">Short-chain dehydrogenase</fullName>
    </submittedName>
</protein>
<sequence>MNEAPRRIAILGADSRIATEAARIWLAKGVHLVVVTGNPVQLRRLTDDLALRAAGLAEVDGVTADLSDLDALPALWEALRERHPDLDAVLIAQGSQPDQARCQQSPDAMLQALRLNALSAMTLLTVIANDFEARQRGVIGVIGSVAGDRGRKHNYVYGAAKGMLALFLQGLRSRLHGSGVRVLTIKPGFVITPMTEGLDRNRWLWTRPERVARGIVRAFARRRDVVYLPWFWRPILGVLQMIPEPLFKRLSP</sequence>
<evidence type="ECO:0000256" key="1">
    <source>
        <dbReference type="ARBA" id="ARBA00006484"/>
    </source>
</evidence>
<proteinExistence type="inferred from homology"/>
<evidence type="ECO:0000256" key="2">
    <source>
        <dbReference type="ARBA" id="ARBA00023002"/>
    </source>
</evidence>
<dbReference type="SUPFAM" id="SSF51735">
    <property type="entry name" value="NAD(P)-binding Rossmann-fold domains"/>
    <property type="match status" value="1"/>
</dbReference>
<organism evidence="3 4">
    <name type="scientific">Thioalkalivibrio paradoxus ARh 1</name>
    <dbReference type="NCBI Taxonomy" id="713585"/>
    <lineage>
        <taxon>Bacteria</taxon>
        <taxon>Pseudomonadati</taxon>
        <taxon>Pseudomonadota</taxon>
        <taxon>Gammaproteobacteria</taxon>
        <taxon>Chromatiales</taxon>
        <taxon>Ectothiorhodospiraceae</taxon>
        <taxon>Thioalkalivibrio</taxon>
    </lineage>
</organism>
<dbReference type="Proteomes" id="UP000005289">
    <property type="component" value="Chromosome"/>
</dbReference>
<dbReference type="PANTHER" id="PTHR44196:SF1">
    <property type="entry name" value="DEHYDROGENASE_REDUCTASE SDR FAMILY MEMBER 7B"/>
    <property type="match status" value="1"/>
</dbReference>
<dbReference type="GO" id="GO:0016491">
    <property type="term" value="F:oxidoreductase activity"/>
    <property type="evidence" value="ECO:0007669"/>
    <property type="project" value="UniProtKB-KW"/>
</dbReference>
<keyword evidence="4" id="KW-1185">Reference proteome</keyword>
<dbReference type="PANTHER" id="PTHR44196">
    <property type="entry name" value="DEHYDROGENASE/REDUCTASE SDR FAMILY MEMBER 7B"/>
    <property type="match status" value="1"/>
</dbReference>
<dbReference type="EMBL" id="CP007029">
    <property type="protein sequence ID" value="AHE97709.1"/>
    <property type="molecule type" value="Genomic_DNA"/>
</dbReference>
<dbReference type="HOGENOM" id="CLU_010194_2_1_6"/>
<dbReference type="OrthoDB" id="335726at2"/>
<dbReference type="KEGG" id="tti:THITH_04920"/>
<accession>W0DGG0</accession>
<dbReference type="PRINTS" id="PR00081">
    <property type="entry name" value="GDHRDH"/>
</dbReference>
<dbReference type="InterPro" id="IPR036291">
    <property type="entry name" value="NAD(P)-bd_dom_sf"/>
</dbReference>
<dbReference type="Gene3D" id="3.40.50.720">
    <property type="entry name" value="NAD(P)-binding Rossmann-like Domain"/>
    <property type="match status" value="1"/>
</dbReference>
<dbReference type="InterPro" id="IPR002347">
    <property type="entry name" value="SDR_fam"/>
</dbReference>
<dbReference type="STRING" id="713585.THITH_04920"/>